<name>A0A0M3IUP2_ASCLU</name>
<accession>A0A0M3IUP2</accession>
<dbReference type="Proteomes" id="UP000036681">
    <property type="component" value="Unplaced"/>
</dbReference>
<proteinExistence type="predicted"/>
<sequence>MHSIHPIQIQIIAQKTQMTNSTKNNSMNDNVKQYCLIYIQKRHRLGGSFLLTCHRTDYLNGVQSIMDQN</sequence>
<reference evidence="2" key="1">
    <citation type="submission" date="2017-02" db="UniProtKB">
        <authorList>
            <consortium name="WormBaseParasite"/>
        </authorList>
    </citation>
    <scope>IDENTIFICATION</scope>
</reference>
<protein>
    <submittedName>
        <fullName evidence="2">Ovule protein</fullName>
    </submittedName>
</protein>
<dbReference type="WBParaSite" id="ALUE_0002247001-mRNA-1">
    <property type="protein sequence ID" value="ALUE_0002247001-mRNA-1"/>
    <property type="gene ID" value="ALUE_0002247001"/>
</dbReference>
<dbReference type="AlphaFoldDB" id="A0A0M3IUP2"/>
<keyword evidence="1" id="KW-1185">Reference proteome</keyword>
<evidence type="ECO:0000313" key="2">
    <source>
        <dbReference type="WBParaSite" id="ALUE_0002247001-mRNA-1"/>
    </source>
</evidence>
<organism evidence="1 2">
    <name type="scientific">Ascaris lumbricoides</name>
    <name type="common">Giant roundworm</name>
    <dbReference type="NCBI Taxonomy" id="6252"/>
    <lineage>
        <taxon>Eukaryota</taxon>
        <taxon>Metazoa</taxon>
        <taxon>Ecdysozoa</taxon>
        <taxon>Nematoda</taxon>
        <taxon>Chromadorea</taxon>
        <taxon>Rhabditida</taxon>
        <taxon>Spirurina</taxon>
        <taxon>Ascaridomorpha</taxon>
        <taxon>Ascaridoidea</taxon>
        <taxon>Ascarididae</taxon>
        <taxon>Ascaris</taxon>
    </lineage>
</organism>
<evidence type="ECO:0000313" key="1">
    <source>
        <dbReference type="Proteomes" id="UP000036681"/>
    </source>
</evidence>